<reference evidence="2" key="1">
    <citation type="journal article" date="2016" name="Front. Microbiol.">
        <title>Molecular Keys to the Janthinobacterium and Duganella spp. Interaction with the Plant Pathogen Fusarium graminearum.</title>
        <authorList>
            <person name="Haack F.S."/>
            <person name="Poehlein A."/>
            <person name="Kroger C."/>
            <person name="Voigt C.A."/>
            <person name="Piepenbring M."/>
            <person name="Bode H.B."/>
            <person name="Daniel R."/>
            <person name="Schafer W."/>
            <person name="Streit W.R."/>
        </authorList>
    </citation>
    <scope>NUCLEOTIDE SEQUENCE [LARGE SCALE GENOMIC DNA]</scope>
    <source>
        <strain evidence="2">T54</strain>
    </source>
</reference>
<dbReference type="OrthoDB" id="9798158at2"/>
<keyword evidence="2" id="KW-1185">Reference proteome</keyword>
<accession>A0A1E7WQZ0</accession>
<evidence type="ECO:0000313" key="1">
    <source>
        <dbReference type="EMBL" id="OFA01894.1"/>
    </source>
</evidence>
<dbReference type="PATRIC" id="fig|762836.4.peg.2198"/>
<evidence type="ECO:0008006" key="3">
    <source>
        <dbReference type="Google" id="ProtNLM"/>
    </source>
</evidence>
<dbReference type="RefSeq" id="WP_070247842.1">
    <property type="nucleotide sequence ID" value="NZ_LROM01000078.1"/>
</dbReference>
<dbReference type="InterPro" id="IPR007460">
    <property type="entry name" value="BrnT_toxin"/>
</dbReference>
<dbReference type="Pfam" id="PF04365">
    <property type="entry name" value="BrnT_toxin"/>
    <property type="match status" value="1"/>
</dbReference>
<gene>
    <name evidence="1" type="ORF">DUPY_21220</name>
</gene>
<dbReference type="InterPro" id="IPR038573">
    <property type="entry name" value="BrnT_sf"/>
</dbReference>
<dbReference type="EMBL" id="LROM01000078">
    <property type="protein sequence ID" value="OFA01894.1"/>
    <property type="molecule type" value="Genomic_DNA"/>
</dbReference>
<dbReference type="Gene3D" id="3.10.450.530">
    <property type="entry name" value="Ribonuclease toxin, BrnT, of type II toxin-antitoxin system"/>
    <property type="match status" value="1"/>
</dbReference>
<sequence>MRFEWDAIKAAANLRKHGVSFEEASTVFYDGSAREMFDHLHSDDEDRFHLLGISENDRLLVVSHCYRSNIIVRIISARKAQPREKIRYLER</sequence>
<dbReference type="Proteomes" id="UP000175989">
    <property type="component" value="Unassembled WGS sequence"/>
</dbReference>
<evidence type="ECO:0000313" key="2">
    <source>
        <dbReference type="Proteomes" id="UP000175989"/>
    </source>
</evidence>
<proteinExistence type="predicted"/>
<protein>
    <recommendedName>
        <fullName evidence="3">BrnT family toxin</fullName>
    </recommendedName>
</protein>
<comment type="caution">
    <text evidence="1">The sequence shown here is derived from an EMBL/GenBank/DDBJ whole genome shotgun (WGS) entry which is preliminary data.</text>
</comment>
<dbReference type="AlphaFoldDB" id="A0A1E7WQZ0"/>
<name>A0A1E7WQZ0_9BURK</name>
<organism evidence="1 2">
    <name type="scientific">Duganella phyllosphaerae</name>
    <dbReference type="NCBI Taxonomy" id="762836"/>
    <lineage>
        <taxon>Bacteria</taxon>
        <taxon>Pseudomonadati</taxon>
        <taxon>Pseudomonadota</taxon>
        <taxon>Betaproteobacteria</taxon>
        <taxon>Burkholderiales</taxon>
        <taxon>Oxalobacteraceae</taxon>
        <taxon>Telluria group</taxon>
        <taxon>Duganella</taxon>
    </lineage>
</organism>